<organism evidence="2">
    <name type="scientific">Cyberlindnera fabianii</name>
    <name type="common">Yeast</name>
    <name type="synonym">Hansenula fabianii</name>
    <dbReference type="NCBI Taxonomy" id="36022"/>
    <lineage>
        <taxon>Eukaryota</taxon>
        <taxon>Fungi</taxon>
        <taxon>Dikarya</taxon>
        <taxon>Ascomycota</taxon>
        <taxon>Saccharomycotina</taxon>
        <taxon>Saccharomycetes</taxon>
        <taxon>Phaffomycetales</taxon>
        <taxon>Phaffomycetaceae</taxon>
        <taxon>Cyberlindnera</taxon>
    </lineage>
</organism>
<dbReference type="AlphaFoldDB" id="A0A061AK43"/>
<evidence type="ECO:0000313" key="2">
    <source>
        <dbReference type="EMBL" id="CDR37939.1"/>
    </source>
</evidence>
<sequence>MVLSSPLRHQTSVMSRHESPLRFRRTFRRLVRGGPVDTYHGEDKQSTPSAIDISNEDTLDHRRNQEITEANKDILVTTGESDTLLEDINHTSHYTTNINNHQIIEDVQSGTELSITGDKQGNESEDSQLITASEEARLQELMVLLDEFDEDDEQLEATTNVSETPSEKANYEVTRRNTLGNQSIRVSSNQTSSINSAPKRGNPSTNEEIEQMISKVRKTMASKPVMFYMPDRNGQHQKPTRYKWRLWITESVERAFPQHIAELSRFKSSFHLPKWYKYAACSDFETLKENMEFLTELLESQESSEPHITHLFKKDFYPGGKSSIQMKNSYSLFIPVTRSEVLILLYSITNIVANENDYVFDQMLFDIEDLRKEIIGVTFIKESEHIILNIRICLSRKRKPASHLHQDEMQRLFQMCQLLYDVSGGELVQAIVTSLFSDNRRGPPAEYLFF</sequence>
<accession>A0A061AK43</accession>
<evidence type="ECO:0000256" key="1">
    <source>
        <dbReference type="SAM" id="MobiDB-lite"/>
    </source>
</evidence>
<protein>
    <submittedName>
        <fullName evidence="2">CYFA0S01e19383g1_1</fullName>
    </submittedName>
</protein>
<gene>
    <name evidence="2" type="ORF">CYFA0S_01e19383g</name>
</gene>
<feature type="region of interest" description="Disordered" evidence="1">
    <location>
        <begin position="156"/>
        <end position="206"/>
    </location>
</feature>
<feature type="compositionally biased region" description="Basic and acidic residues" evidence="1">
    <location>
        <begin position="165"/>
        <end position="175"/>
    </location>
</feature>
<proteinExistence type="predicted"/>
<feature type="compositionally biased region" description="Polar residues" evidence="1">
    <location>
        <begin position="176"/>
        <end position="206"/>
    </location>
</feature>
<feature type="region of interest" description="Disordered" evidence="1">
    <location>
        <begin position="34"/>
        <end position="54"/>
    </location>
</feature>
<dbReference type="VEuPathDB" id="FungiDB:BON22_1523"/>
<reference evidence="2" key="1">
    <citation type="journal article" date="2014" name="Genome Announc.">
        <title>Genome sequence of the yeast Cyberlindnera fabianii (Hansenula fabianii).</title>
        <authorList>
            <person name="Freel K.C."/>
            <person name="Sarilar V."/>
            <person name="Neuveglise C."/>
            <person name="Devillers H."/>
            <person name="Friedrich A."/>
            <person name="Schacherer J."/>
        </authorList>
    </citation>
    <scope>NUCLEOTIDE SEQUENCE</scope>
    <source>
        <strain evidence="2">YJS4271</strain>
    </source>
</reference>
<dbReference type="EMBL" id="LK052886">
    <property type="protein sequence ID" value="CDR37939.1"/>
    <property type="molecule type" value="Genomic_DNA"/>
</dbReference>
<name>A0A061AK43_CYBFA</name>